<dbReference type="InterPro" id="IPR052479">
    <property type="entry name" value="GPI-anchor_Adhesion_Reg"/>
</dbReference>
<reference evidence="5" key="1">
    <citation type="submission" date="2013-11" db="EMBL/GenBank/DDBJ databases">
        <title>Genome sequence of the fusiform rust pathogen reveals effectors for host alternation and coevolution with pine.</title>
        <authorList>
            <consortium name="DOE Joint Genome Institute"/>
            <person name="Smith K."/>
            <person name="Pendleton A."/>
            <person name="Kubisiak T."/>
            <person name="Anderson C."/>
            <person name="Salamov A."/>
            <person name="Aerts A."/>
            <person name="Riley R."/>
            <person name="Clum A."/>
            <person name="Lindquist E."/>
            <person name="Ence D."/>
            <person name="Campbell M."/>
            <person name="Kronenberg Z."/>
            <person name="Feau N."/>
            <person name="Dhillon B."/>
            <person name="Hamelin R."/>
            <person name="Burleigh J."/>
            <person name="Smith J."/>
            <person name="Yandell M."/>
            <person name="Nelson C."/>
            <person name="Grigoriev I."/>
            <person name="Davis J."/>
        </authorList>
    </citation>
    <scope>NUCLEOTIDE SEQUENCE</scope>
    <source>
        <strain evidence="5">G11</strain>
    </source>
</reference>
<gene>
    <name evidence="5" type="ORF">CROQUDRAFT_652657</name>
</gene>
<feature type="region of interest" description="Disordered" evidence="2">
    <location>
        <begin position="118"/>
        <end position="179"/>
    </location>
</feature>
<proteinExistence type="predicted"/>
<evidence type="ECO:0000256" key="3">
    <source>
        <dbReference type="SAM" id="SignalP"/>
    </source>
</evidence>
<keyword evidence="6" id="KW-1185">Reference proteome</keyword>
<feature type="signal peptide" evidence="3">
    <location>
        <begin position="1"/>
        <end position="19"/>
    </location>
</feature>
<dbReference type="PANTHER" id="PTHR35185:SF1">
    <property type="entry name" value="UPF0619 GPI-ANCHORED MEMBRANE PROTEIN C1322.10"/>
    <property type="match status" value="1"/>
</dbReference>
<accession>A0A9P6TGX7</accession>
<dbReference type="OrthoDB" id="5420143at2759"/>
<organism evidence="5 6">
    <name type="scientific">Cronartium quercuum f. sp. fusiforme G11</name>
    <dbReference type="NCBI Taxonomy" id="708437"/>
    <lineage>
        <taxon>Eukaryota</taxon>
        <taxon>Fungi</taxon>
        <taxon>Dikarya</taxon>
        <taxon>Basidiomycota</taxon>
        <taxon>Pucciniomycotina</taxon>
        <taxon>Pucciniomycetes</taxon>
        <taxon>Pucciniales</taxon>
        <taxon>Coleosporiaceae</taxon>
        <taxon>Cronartium</taxon>
    </lineage>
</organism>
<protein>
    <recommendedName>
        <fullName evidence="4">Yeast cell wall synthesis Kre9/Knh1-like N-terminal domain-containing protein</fullName>
    </recommendedName>
</protein>
<comment type="caution">
    <text evidence="5">The sequence shown here is derived from an EMBL/GenBank/DDBJ whole genome shotgun (WGS) entry which is preliminary data.</text>
</comment>
<feature type="chain" id="PRO_5040256625" description="Yeast cell wall synthesis Kre9/Knh1-like N-terminal domain-containing protein" evidence="3">
    <location>
        <begin position="20"/>
        <end position="201"/>
    </location>
</feature>
<feature type="compositionally biased region" description="Low complexity" evidence="2">
    <location>
        <begin position="138"/>
        <end position="179"/>
    </location>
</feature>
<dbReference type="AlphaFoldDB" id="A0A9P6TGX7"/>
<dbReference type="InterPro" id="IPR018466">
    <property type="entry name" value="Kre9/Knh1-like_N"/>
</dbReference>
<dbReference type="Pfam" id="PF10342">
    <property type="entry name" value="Kre9_KNH"/>
    <property type="match status" value="1"/>
</dbReference>
<feature type="compositionally biased region" description="Low complexity" evidence="2">
    <location>
        <begin position="118"/>
        <end position="130"/>
    </location>
</feature>
<sequence>MRSSTLIAALASLAASTLAFTVTSPSTSSYWVQFSTNTVSWSTSSGDPTSVSLQIINANRTILNGVFSIAEYVKASLESYTITNVTLVVGDGYIVQMVNPLNNTDVYASSGAFSVKPSGTPAAPTTSSSGGQSGTGSTGNTTTGTAGTTTGSVNNGTSGRNFTGSNNSTAGSNARANSASTSAPAAGLLMASMAAISFVAL</sequence>
<evidence type="ECO:0000259" key="4">
    <source>
        <dbReference type="Pfam" id="PF10342"/>
    </source>
</evidence>
<evidence type="ECO:0000313" key="5">
    <source>
        <dbReference type="EMBL" id="KAG0150233.1"/>
    </source>
</evidence>
<feature type="domain" description="Yeast cell wall synthesis Kre9/Knh1-like N-terminal" evidence="4">
    <location>
        <begin position="24"/>
        <end position="115"/>
    </location>
</feature>
<evidence type="ECO:0000256" key="2">
    <source>
        <dbReference type="SAM" id="MobiDB-lite"/>
    </source>
</evidence>
<evidence type="ECO:0000313" key="6">
    <source>
        <dbReference type="Proteomes" id="UP000886653"/>
    </source>
</evidence>
<evidence type="ECO:0000256" key="1">
    <source>
        <dbReference type="ARBA" id="ARBA00022729"/>
    </source>
</evidence>
<dbReference type="EMBL" id="MU167221">
    <property type="protein sequence ID" value="KAG0150233.1"/>
    <property type="molecule type" value="Genomic_DNA"/>
</dbReference>
<name>A0A9P6TGX7_9BASI</name>
<dbReference type="Proteomes" id="UP000886653">
    <property type="component" value="Unassembled WGS sequence"/>
</dbReference>
<dbReference type="PANTHER" id="PTHR35185">
    <property type="entry name" value="SERINE/THREONINE-RICH PROTEIN ADG2-RELATED"/>
    <property type="match status" value="1"/>
</dbReference>
<keyword evidence="1 3" id="KW-0732">Signal</keyword>